<feature type="non-terminal residue" evidence="3">
    <location>
        <position position="340"/>
    </location>
</feature>
<dbReference type="PANTHER" id="PTHR12227">
    <property type="entry name" value="GLYCERATE KINASE"/>
    <property type="match status" value="1"/>
</dbReference>
<reference evidence="3" key="1">
    <citation type="submission" date="2018-05" db="EMBL/GenBank/DDBJ databases">
        <authorList>
            <person name="Lanie J.A."/>
            <person name="Ng W.-L."/>
            <person name="Kazmierczak K.M."/>
            <person name="Andrzejewski T.M."/>
            <person name="Davidsen T.M."/>
            <person name="Wayne K.J."/>
            <person name="Tettelin H."/>
            <person name="Glass J.I."/>
            <person name="Rusch D."/>
            <person name="Podicherti R."/>
            <person name="Tsui H.-C.T."/>
            <person name="Winkler M.E."/>
        </authorList>
    </citation>
    <scope>NUCLEOTIDE SEQUENCE</scope>
</reference>
<proteinExistence type="predicted"/>
<dbReference type="InterPro" id="IPR037035">
    <property type="entry name" value="GK-like_C_sf"/>
</dbReference>
<dbReference type="PANTHER" id="PTHR12227:SF0">
    <property type="entry name" value="GLYCERATE KINASE"/>
    <property type="match status" value="1"/>
</dbReference>
<sequence>DGHVIVPHGQAAALERIQIHEAGHPVPDEAGVQAGRAVLKVLADADEKTLVICLISGGGSALLVCPSDGVTLEDLQTTNQALLACGATIVEINTLRKHLSAVKGGQLARAAAPARMLTLILSDVVGDPLDAIASGPTVPDTTSFEDCAAIIDRYGLGNLLPPRVIMRLGDGASGGRIETPKPGDPMFDRVTNILVANNDSAVRAAAREADDLGYKSFVLSTVIEGETRDVAKVHAAIAREIRASGRPCEPPCCLISGGETTVTLRGSGRGGRNQEFVLAAALEIDGADGITVCSVGTDGIDGTTDAAGAIADGQTAARSIAAGLDPYASLEENDSNAIFT</sequence>
<dbReference type="GO" id="GO:0008887">
    <property type="term" value="F:glycerate kinase activity"/>
    <property type="evidence" value="ECO:0007669"/>
    <property type="project" value="InterPro"/>
</dbReference>
<organism evidence="3">
    <name type="scientific">marine metagenome</name>
    <dbReference type="NCBI Taxonomy" id="408172"/>
    <lineage>
        <taxon>unclassified sequences</taxon>
        <taxon>metagenomes</taxon>
        <taxon>ecological metagenomes</taxon>
    </lineage>
</organism>
<evidence type="ECO:0000259" key="1">
    <source>
        <dbReference type="Pfam" id="PF05161"/>
    </source>
</evidence>
<protein>
    <recommendedName>
        <fullName evidence="4">Glycerate kinase</fullName>
    </recommendedName>
</protein>
<name>A0A382PVV7_9ZZZZ</name>
<dbReference type="AlphaFoldDB" id="A0A382PVV7"/>
<dbReference type="GO" id="GO:0005737">
    <property type="term" value="C:cytoplasm"/>
    <property type="evidence" value="ECO:0007669"/>
    <property type="project" value="TreeGrafter"/>
</dbReference>
<dbReference type="InterPro" id="IPR039760">
    <property type="entry name" value="MOFRL_protein"/>
</dbReference>
<dbReference type="InterPro" id="IPR007835">
    <property type="entry name" value="MOFRL"/>
</dbReference>
<dbReference type="InterPro" id="IPR025286">
    <property type="entry name" value="MOFRL_assoc_dom"/>
</dbReference>
<evidence type="ECO:0000313" key="3">
    <source>
        <dbReference type="EMBL" id="SVC76202.1"/>
    </source>
</evidence>
<dbReference type="Gene3D" id="3.40.50.10180">
    <property type="entry name" value="Glycerate kinase, MOFRL-like N-terminal domain"/>
    <property type="match status" value="1"/>
</dbReference>
<dbReference type="InterPro" id="IPR038614">
    <property type="entry name" value="GK_N_sf"/>
</dbReference>
<accession>A0A382PVV7</accession>
<feature type="domain" description="MOFRL" evidence="1">
    <location>
        <begin position="252"/>
        <end position="339"/>
    </location>
</feature>
<dbReference type="Pfam" id="PF05161">
    <property type="entry name" value="MOFRL"/>
    <property type="match status" value="1"/>
</dbReference>
<dbReference type="EMBL" id="UINC01109403">
    <property type="protein sequence ID" value="SVC76202.1"/>
    <property type="molecule type" value="Genomic_DNA"/>
</dbReference>
<evidence type="ECO:0000259" key="2">
    <source>
        <dbReference type="Pfam" id="PF13660"/>
    </source>
</evidence>
<dbReference type="Pfam" id="PF13660">
    <property type="entry name" value="DUF4147"/>
    <property type="match status" value="1"/>
</dbReference>
<gene>
    <name evidence="3" type="ORF">METZ01_LOCUS329056</name>
</gene>
<dbReference type="SUPFAM" id="SSF82544">
    <property type="entry name" value="GckA/TtuD-like"/>
    <property type="match status" value="1"/>
</dbReference>
<feature type="domain" description="MOFRL-associated" evidence="2">
    <location>
        <begin position="2"/>
        <end position="168"/>
    </location>
</feature>
<evidence type="ECO:0008006" key="4">
    <source>
        <dbReference type="Google" id="ProtNLM"/>
    </source>
</evidence>
<feature type="non-terminal residue" evidence="3">
    <location>
        <position position="1"/>
    </location>
</feature>
<dbReference type="Gene3D" id="3.40.1480.10">
    <property type="entry name" value="MOFRL domain"/>
    <property type="match status" value="1"/>
</dbReference>